<evidence type="ECO:0000256" key="9">
    <source>
        <dbReference type="SAM" id="Phobius"/>
    </source>
</evidence>
<dbReference type="EMBL" id="JAASRM010000001">
    <property type="protein sequence ID" value="NIK88223.1"/>
    <property type="molecule type" value="Genomic_DNA"/>
</dbReference>
<dbReference type="Proteomes" id="UP000570514">
    <property type="component" value="Unassembled WGS sequence"/>
</dbReference>
<dbReference type="EC" id="2.3.1.-" evidence="11"/>
<dbReference type="RefSeq" id="WP_167082415.1">
    <property type="nucleotide sequence ID" value="NZ_BAAADC010000001.1"/>
</dbReference>
<keyword evidence="8 11" id="KW-0012">Acyltransferase</keyword>
<dbReference type="Pfam" id="PF00795">
    <property type="entry name" value="CN_hydrolase"/>
    <property type="match status" value="1"/>
</dbReference>
<evidence type="ECO:0000313" key="11">
    <source>
        <dbReference type="EMBL" id="NIK88223.1"/>
    </source>
</evidence>
<accession>A0A846MY62</accession>
<dbReference type="InterPro" id="IPR003010">
    <property type="entry name" value="C-N_Hydrolase"/>
</dbReference>
<feature type="transmembrane region" description="Helical" evidence="9">
    <location>
        <begin position="112"/>
        <end position="132"/>
    </location>
</feature>
<keyword evidence="7 9" id="KW-0472">Membrane</keyword>
<feature type="transmembrane region" description="Helical" evidence="9">
    <location>
        <begin position="57"/>
        <end position="78"/>
    </location>
</feature>
<comment type="subcellular location">
    <subcellularLocation>
        <location evidence="1">Cell membrane</location>
        <topology evidence="1">Multi-pass membrane protein</topology>
    </subcellularLocation>
</comment>
<feature type="transmembrane region" description="Helical" evidence="9">
    <location>
        <begin position="451"/>
        <end position="469"/>
    </location>
</feature>
<reference evidence="11 12" key="1">
    <citation type="submission" date="2020-03" db="EMBL/GenBank/DDBJ databases">
        <title>Genomic Encyclopedia of Type Strains, Phase IV (KMG-IV): sequencing the most valuable type-strain genomes for metagenomic binning, comparative biology and taxonomic classification.</title>
        <authorList>
            <person name="Goeker M."/>
        </authorList>
    </citation>
    <scope>NUCLEOTIDE SEQUENCE [LARGE SCALE GENOMIC DNA]</scope>
    <source>
        <strain evidence="11 12">DSM 19867</strain>
    </source>
</reference>
<evidence type="ECO:0000256" key="2">
    <source>
        <dbReference type="ARBA" id="ARBA00010065"/>
    </source>
</evidence>
<dbReference type="AlphaFoldDB" id="A0A846MY62"/>
<sequence>MTLLLAALSAGLSGIAIFASMGLGGAVTTSPGFSWVLALLAPVPVLWFAFRGESRGWLAALAAFIASAIGTANILSAYAGTLPAIVLVMAILTPALGFTAAVAGARYVARRVAPISGIIAFAAIWTAADYLLSQGPNGAASSPAYSQIEMPWMIQGASVFGLWAITAVMGLFSAALAMGIARRAQSFALLALAVLALNLGYGHIRMANAPKTESVRVGLAADDSLVRTGLKDDEKSALTVVKAYAQAGKALASQNANLIIFPEKIFVLRPAWKGAVNAEFETLAHMSHAMVVAGADERGEARKNSALVYFSNGMAPESYVKRHLVPGLESTFVPGAQSYMTGERTGIAICKDMDFPEMLRGDALLGPNLYAVPAWDFDRDAIWHARLAILRGVENGFAVARSANDGLLTLSDAYGRVLAVDSTAKGGMVLLRGDLPRGPGKTLYGQIGDSLAYLALALSLLLLAVAVFAKPRPEKI</sequence>
<dbReference type="GO" id="GO:0005886">
    <property type="term" value="C:plasma membrane"/>
    <property type="evidence" value="ECO:0007669"/>
    <property type="project" value="UniProtKB-SubCell"/>
</dbReference>
<organism evidence="11 12">
    <name type="scientific">Rhizomicrobium palustre</name>
    <dbReference type="NCBI Taxonomy" id="189966"/>
    <lineage>
        <taxon>Bacteria</taxon>
        <taxon>Pseudomonadati</taxon>
        <taxon>Pseudomonadota</taxon>
        <taxon>Alphaproteobacteria</taxon>
        <taxon>Micropepsales</taxon>
        <taxon>Micropepsaceae</taxon>
        <taxon>Rhizomicrobium</taxon>
    </lineage>
</organism>
<evidence type="ECO:0000256" key="5">
    <source>
        <dbReference type="ARBA" id="ARBA00022692"/>
    </source>
</evidence>
<keyword evidence="6 9" id="KW-1133">Transmembrane helix</keyword>
<evidence type="ECO:0000313" key="12">
    <source>
        <dbReference type="Proteomes" id="UP000570514"/>
    </source>
</evidence>
<dbReference type="Pfam" id="PF20154">
    <property type="entry name" value="LNT_N"/>
    <property type="match status" value="1"/>
</dbReference>
<dbReference type="InterPro" id="IPR045378">
    <property type="entry name" value="LNT_N"/>
</dbReference>
<name>A0A846MY62_9PROT</name>
<dbReference type="InterPro" id="IPR004563">
    <property type="entry name" value="Apolipo_AcylTrfase"/>
</dbReference>
<dbReference type="SUPFAM" id="SSF56317">
    <property type="entry name" value="Carbon-nitrogen hydrolase"/>
    <property type="match status" value="1"/>
</dbReference>
<comment type="caution">
    <text evidence="11">The sequence shown here is derived from an EMBL/GenBank/DDBJ whole genome shotgun (WGS) entry which is preliminary data.</text>
</comment>
<feature type="domain" description="CN hydrolase" evidence="10">
    <location>
        <begin position="215"/>
        <end position="437"/>
    </location>
</feature>
<evidence type="ECO:0000256" key="4">
    <source>
        <dbReference type="ARBA" id="ARBA00022679"/>
    </source>
</evidence>
<evidence type="ECO:0000256" key="6">
    <source>
        <dbReference type="ARBA" id="ARBA00022989"/>
    </source>
</evidence>
<keyword evidence="5 9" id="KW-0812">Transmembrane</keyword>
<comment type="similarity">
    <text evidence="2">Belongs to the CN hydrolase family. Apolipoprotein N-acyltransferase subfamily.</text>
</comment>
<dbReference type="PANTHER" id="PTHR38686:SF1">
    <property type="entry name" value="APOLIPOPROTEIN N-ACYLTRANSFERASE"/>
    <property type="match status" value="1"/>
</dbReference>
<dbReference type="PANTHER" id="PTHR38686">
    <property type="entry name" value="APOLIPOPROTEIN N-ACYLTRANSFERASE"/>
    <property type="match status" value="1"/>
</dbReference>
<evidence type="ECO:0000256" key="3">
    <source>
        <dbReference type="ARBA" id="ARBA00022475"/>
    </source>
</evidence>
<dbReference type="GO" id="GO:0042158">
    <property type="term" value="P:lipoprotein biosynthetic process"/>
    <property type="evidence" value="ECO:0007669"/>
    <property type="project" value="InterPro"/>
</dbReference>
<keyword evidence="12" id="KW-1185">Reference proteome</keyword>
<feature type="transmembrane region" description="Helical" evidence="9">
    <location>
        <begin position="187"/>
        <end position="204"/>
    </location>
</feature>
<feature type="transmembrane region" description="Helical" evidence="9">
    <location>
        <begin position="84"/>
        <end position="105"/>
    </location>
</feature>
<feature type="transmembrane region" description="Helical" evidence="9">
    <location>
        <begin position="152"/>
        <end position="175"/>
    </location>
</feature>
<evidence type="ECO:0000256" key="7">
    <source>
        <dbReference type="ARBA" id="ARBA00023136"/>
    </source>
</evidence>
<dbReference type="GO" id="GO:0016410">
    <property type="term" value="F:N-acyltransferase activity"/>
    <property type="evidence" value="ECO:0007669"/>
    <property type="project" value="InterPro"/>
</dbReference>
<protein>
    <submittedName>
        <fullName evidence="11">Apolipoprotein N-acyltransferase</fullName>
        <ecNumber evidence="11">2.3.1.-</ecNumber>
    </submittedName>
</protein>
<keyword evidence="3" id="KW-1003">Cell membrane</keyword>
<proteinExistence type="inferred from homology"/>
<evidence type="ECO:0000259" key="10">
    <source>
        <dbReference type="PROSITE" id="PS50263"/>
    </source>
</evidence>
<evidence type="ECO:0000256" key="8">
    <source>
        <dbReference type="ARBA" id="ARBA00023315"/>
    </source>
</evidence>
<dbReference type="InterPro" id="IPR036526">
    <property type="entry name" value="C-N_Hydrolase_sf"/>
</dbReference>
<keyword evidence="4 11" id="KW-0808">Transferase</keyword>
<keyword evidence="11" id="KW-0449">Lipoprotein</keyword>
<dbReference type="PROSITE" id="PS50263">
    <property type="entry name" value="CN_HYDROLASE"/>
    <property type="match status" value="1"/>
</dbReference>
<evidence type="ECO:0000256" key="1">
    <source>
        <dbReference type="ARBA" id="ARBA00004651"/>
    </source>
</evidence>
<dbReference type="Gene3D" id="3.60.110.10">
    <property type="entry name" value="Carbon-nitrogen hydrolase"/>
    <property type="match status" value="1"/>
</dbReference>
<gene>
    <name evidence="11" type="ORF">FHS83_001541</name>
</gene>
<feature type="transmembrane region" description="Helical" evidence="9">
    <location>
        <begin position="32"/>
        <end position="50"/>
    </location>
</feature>